<dbReference type="OMA" id="SYWITMK"/>
<dbReference type="InterPro" id="IPR019436">
    <property type="entry name" value="Say1-like"/>
</dbReference>
<dbReference type="InterPro" id="IPR050300">
    <property type="entry name" value="GDXG_lipolytic_enzyme"/>
</dbReference>
<accession>A0A6A5BWB9</accession>
<evidence type="ECO:0000256" key="2">
    <source>
        <dbReference type="SAM" id="Phobius"/>
    </source>
</evidence>
<feature type="transmembrane region" description="Helical" evidence="2">
    <location>
        <begin position="15"/>
        <end position="34"/>
    </location>
</feature>
<dbReference type="VEuPathDB" id="AmoebaDB:FDP41_011313"/>
<evidence type="ECO:0000313" key="4">
    <source>
        <dbReference type="Proteomes" id="UP000444721"/>
    </source>
</evidence>
<proteinExistence type="predicted"/>
<dbReference type="EMBL" id="VFQX01000009">
    <property type="protein sequence ID" value="KAF0982383.1"/>
    <property type="molecule type" value="Genomic_DNA"/>
</dbReference>
<keyword evidence="2" id="KW-1133">Transmembrane helix</keyword>
<dbReference type="Gene3D" id="3.40.50.1820">
    <property type="entry name" value="alpha/beta hydrolase"/>
    <property type="match status" value="1"/>
</dbReference>
<name>A0A6A5BWB9_NAEFO</name>
<dbReference type="SUPFAM" id="SSF53474">
    <property type="entry name" value="alpha/beta-Hydrolases"/>
    <property type="match status" value="1"/>
</dbReference>
<dbReference type="OrthoDB" id="408631at2759"/>
<dbReference type="AlphaFoldDB" id="A0A6A5BWB9"/>
<dbReference type="Pfam" id="PF10340">
    <property type="entry name" value="Say1_Mug180"/>
    <property type="match status" value="1"/>
</dbReference>
<dbReference type="PANTHER" id="PTHR48081">
    <property type="entry name" value="AB HYDROLASE SUPERFAMILY PROTEIN C4A8.06C"/>
    <property type="match status" value="1"/>
</dbReference>
<dbReference type="RefSeq" id="XP_044567096.1">
    <property type="nucleotide sequence ID" value="XM_044701708.1"/>
</dbReference>
<sequence length="420" mass="48832">MIRLALTLFSISQHLIFKFLFCVSVVVFSVYRLVIQFYRKYFHHHQHHDHDGKQTSNHAIVWNKLIRHAVVQNLKSVTSFRQASRRYIPLLYPPLEAPYFGCASKIEKIDRLRNSYWITMKTHHHFGASKDHSPLNSTQKVMLFIHGGGFISGHPIGLDAQSVLYAINDFNKSNSSIKCSHVLSVEYRLNEDPKHYSTMDRNILCETLDDQVQDCFDCFMYLIEELKIPAKDIILGGYSAGANHCMNLVLHKLLPMVLKKDTLRENLQVWPIHAVSLFSAPCDISNTIISNDQWRHENVLVLTKGMVDLIHMCVSVPDKLKYSILKNIKDMEEEYGDEFWDTLLQTKRWIINYSNHEELTPGNEYLVDLFRKKIQQFESTHPHVVCSVVNEDHQMHCYTTAYAVLPEAKRSMKTIMKCCF</sequence>
<evidence type="ECO:0008006" key="5">
    <source>
        <dbReference type="Google" id="ProtNLM"/>
    </source>
</evidence>
<protein>
    <recommendedName>
        <fullName evidence="5">Alpha/beta hydrolase fold-3 domain-containing protein</fullName>
    </recommendedName>
</protein>
<dbReference type="Proteomes" id="UP000444721">
    <property type="component" value="Unassembled WGS sequence"/>
</dbReference>
<dbReference type="GeneID" id="68118528"/>
<keyword evidence="1" id="KW-0378">Hydrolase</keyword>
<dbReference type="GO" id="GO:0016787">
    <property type="term" value="F:hydrolase activity"/>
    <property type="evidence" value="ECO:0007669"/>
    <property type="project" value="UniProtKB-KW"/>
</dbReference>
<reference evidence="3 4" key="1">
    <citation type="journal article" date="2019" name="Sci. Rep.">
        <title>Nanopore sequencing improves the draft genome of the human pathogenic amoeba Naegleria fowleri.</title>
        <authorList>
            <person name="Liechti N."/>
            <person name="Schurch N."/>
            <person name="Bruggmann R."/>
            <person name="Wittwer M."/>
        </authorList>
    </citation>
    <scope>NUCLEOTIDE SEQUENCE [LARGE SCALE GENOMIC DNA]</scope>
    <source>
        <strain evidence="3 4">ATCC 30894</strain>
    </source>
</reference>
<evidence type="ECO:0000313" key="3">
    <source>
        <dbReference type="EMBL" id="KAF0982383.1"/>
    </source>
</evidence>
<keyword evidence="2" id="KW-0812">Transmembrane</keyword>
<gene>
    <name evidence="3" type="ORF">FDP41_011313</name>
</gene>
<dbReference type="VEuPathDB" id="AmoebaDB:NfTy_019970"/>
<evidence type="ECO:0000256" key="1">
    <source>
        <dbReference type="ARBA" id="ARBA00022801"/>
    </source>
</evidence>
<organism evidence="3 4">
    <name type="scientific">Naegleria fowleri</name>
    <name type="common">Brain eating amoeba</name>
    <dbReference type="NCBI Taxonomy" id="5763"/>
    <lineage>
        <taxon>Eukaryota</taxon>
        <taxon>Discoba</taxon>
        <taxon>Heterolobosea</taxon>
        <taxon>Tetramitia</taxon>
        <taxon>Eutetramitia</taxon>
        <taxon>Vahlkampfiidae</taxon>
        <taxon>Naegleria</taxon>
    </lineage>
</organism>
<dbReference type="VEuPathDB" id="AmoebaDB:NF0035340"/>
<dbReference type="InterPro" id="IPR029058">
    <property type="entry name" value="AB_hydrolase_fold"/>
</dbReference>
<keyword evidence="4" id="KW-1185">Reference proteome</keyword>
<dbReference type="PANTHER" id="PTHR48081:SF8">
    <property type="entry name" value="ALPHA_BETA HYDROLASE FOLD-3 DOMAIN-CONTAINING PROTEIN-RELATED"/>
    <property type="match status" value="1"/>
</dbReference>
<keyword evidence="2" id="KW-0472">Membrane</keyword>
<comment type="caution">
    <text evidence="3">The sequence shown here is derived from an EMBL/GenBank/DDBJ whole genome shotgun (WGS) entry which is preliminary data.</text>
</comment>